<accession>A0A4C1TKF5</accession>
<feature type="region of interest" description="Disordered" evidence="1">
    <location>
        <begin position="97"/>
        <end position="125"/>
    </location>
</feature>
<dbReference type="AlphaFoldDB" id="A0A4C1TKF5"/>
<gene>
    <name evidence="2" type="ORF">EVAR_8004_1</name>
</gene>
<reference evidence="2 3" key="1">
    <citation type="journal article" date="2019" name="Commun. Biol.">
        <title>The bagworm genome reveals a unique fibroin gene that provides high tensile strength.</title>
        <authorList>
            <person name="Kono N."/>
            <person name="Nakamura H."/>
            <person name="Ohtoshi R."/>
            <person name="Tomita M."/>
            <person name="Numata K."/>
            <person name="Arakawa K."/>
        </authorList>
    </citation>
    <scope>NUCLEOTIDE SEQUENCE [LARGE SCALE GENOMIC DNA]</scope>
</reference>
<proteinExistence type="predicted"/>
<dbReference type="EMBL" id="BGZK01000059">
    <property type="protein sequence ID" value="GBP13781.1"/>
    <property type="molecule type" value="Genomic_DNA"/>
</dbReference>
<protein>
    <submittedName>
        <fullName evidence="2">Uncharacterized protein</fullName>
    </submittedName>
</protein>
<organism evidence="2 3">
    <name type="scientific">Eumeta variegata</name>
    <name type="common">Bagworm moth</name>
    <name type="synonym">Eumeta japonica</name>
    <dbReference type="NCBI Taxonomy" id="151549"/>
    <lineage>
        <taxon>Eukaryota</taxon>
        <taxon>Metazoa</taxon>
        <taxon>Ecdysozoa</taxon>
        <taxon>Arthropoda</taxon>
        <taxon>Hexapoda</taxon>
        <taxon>Insecta</taxon>
        <taxon>Pterygota</taxon>
        <taxon>Neoptera</taxon>
        <taxon>Endopterygota</taxon>
        <taxon>Lepidoptera</taxon>
        <taxon>Glossata</taxon>
        <taxon>Ditrysia</taxon>
        <taxon>Tineoidea</taxon>
        <taxon>Psychidae</taxon>
        <taxon>Oiketicinae</taxon>
        <taxon>Eumeta</taxon>
    </lineage>
</organism>
<evidence type="ECO:0000313" key="3">
    <source>
        <dbReference type="Proteomes" id="UP000299102"/>
    </source>
</evidence>
<evidence type="ECO:0000313" key="2">
    <source>
        <dbReference type="EMBL" id="GBP13781.1"/>
    </source>
</evidence>
<name>A0A4C1TKF5_EUMVA</name>
<dbReference type="Proteomes" id="UP000299102">
    <property type="component" value="Unassembled WGS sequence"/>
</dbReference>
<sequence>MFAASLFDDLPTQLAHSLDSVSLLLSILNGARLRALASVTRAIGITVLKQGEKGMTQQCDTDHSAPVCRRRGVEWRRAAGGQIAGYQFDIARTIRRATSRGGATSGKGRGPGVRRRRITVPPSRS</sequence>
<evidence type="ECO:0000256" key="1">
    <source>
        <dbReference type="SAM" id="MobiDB-lite"/>
    </source>
</evidence>
<keyword evidence="3" id="KW-1185">Reference proteome</keyword>
<comment type="caution">
    <text evidence="2">The sequence shown here is derived from an EMBL/GenBank/DDBJ whole genome shotgun (WGS) entry which is preliminary data.</text>
</comment>